<comment type="similarity">
    <text evidence="2">Belongs to the FliH family.</text>
</comment>
<organism evidence="9">
    <name type="scientific">Fervidobacterium thailandense</name>
    <dbReference type="NCBI Taxonomy" id="1008305"/>
    <lineage>
        <taxon>Bacteria</taxon>
        <taxon>Thermotogati</taxon>
        <taxon>Thermotogota</taxon>
        <taxon>Thermotogae</taxon>
        <taxon>Thermotogales</taxon>
        <taxon>Fervidobacteriaceae</taxon>
        <taxon>Fervidobacterium</taxon>
    </lineage>
</organism>
<dbReference type="PANTHER" id="PTHR34982:SF1">
    <property type="entry name" value="FLAGELLAR ASSEMBLY PROTEIN FLIH"/>
    <property type="match status" value="1"/>
</dbReference>
<sequence>MIIKKRYVYIDAPLKIEVERHPEGAEEERFVSSREKELMEIVAKANKEAEVIILEAKRQANEILQQAQEEYNKLINQANDQVKQIIETAELEKNAMLAEFNQRLDELLQGFERALDDVLQAYSTKLLHLVRVLVTKFLEREVDPELTKRKLDKVIVHLVNATKVKIRINPDDMKLLPPELLQEIKLKGFEIVSDPTIKNGVIAETDIGTIDTTLDFQLAMLDEIFEEISVSESLGGDLGAQLR</sequence>
<dbReference type="GO" id="GO:0044781">
    <property type="term" value="P:bacterial-type flagellum organization"/>
    <property type="evidence" value="ECO:0007669"/>
    <property type="project" value="UniProtKB-KW"/>
</dbReference>
<dbReference type="InterPro" id="IPR051472">
    <property type="entry name" value="T3SS_Stator/FliH"/>
</dbReference>
<keyword evidence="7" id="KW-0175">Coiled coil</keyword>
<evidence type="ECO:0000256" key="7">
    <source>
        <dbReference type="SAM" id="Coils"/>
    </source>
</evidence>
<keyword evidence="9" id="KW-0282">Flagellum</keyword>
<dbReference type="InterPro" id="IPR018035">
    <property type="entry name" value="Flagellar_FliH/T3SS_HrpE"/>
</dbReference>
<dbReference type="PANTHER" id="PTHR34982">
    <property type="entry name" value="YOP PROTEINS TRANSLOCATION PROTEIN L"/>
    <property type="match status" value="1"/>
</dbReference>
<accession>A0A7C4GJK0</accession>
<keyword evidence="4" id="KW-1005">Bacterial flagellum biogenesis</keyword>
<evidence type="ECO:0000256" key="1">
    <source>
        <dbReference type="ARBA" id="ARBA00003041"/>
    </source>
</evidence>
<dbReference type="Pfam" id="PF02108">
    <property type="entry name" value="FliH"/>
    <property type="match status" value="1"/>
</dbReference>
<protein>
    <submittedName>
        <fullName evidence="9">Flagellar biosynthesis protein</fullName>
    </submittedName>
</protein>
<name>A0A7C4GJK0_9BACT</name>
<feature type="coiled-coil region" evidence="7">
    <location>
        <begin position="46"/>
        <end position="121"/>
    </location>
</feature>
<dbReference type="GO" id="GO:0015031">
    <property type="term" value="P:protein transport"/>
    <property type="evidence" value="ECO:0007669"/>
    <property type="project" value="UniProtKB-KW"/>
</dbReference>
<evidence type="ECO:0000256" key="2">
    <source>
        <dbReference type="ARBA" id="ARBA00006602"/>
    </source>
</evidence>
<keyword evidence="9" id="KW-0969">Cilium</keyword>
<comment type="caution">
    <text evidence="9">The sequence shown here is derived from an EMBL/GenBank/DDBJ whole genome shotgun (WGS) entry which is preliminary data.</text>
</comment>
<evidence type="ECO:0000256" key="5">
    <source>
        <dbReference type="ARBA" id="ARBA00022927"/>
    </source>
</evidence>
<dbReference type="GO" id="GO:0005829">
    <property type="term" value="C:cytosol"/>
    <property type="evidence" value="ECO:0007669"/>
    <property type="project" value="TreeGrafter"/>
</dbReference>
<dbReference type="SUPFAM" id="SSF160527">
    <property type="entry name" value="V-type ATPase subunit E-like"/>
    <property type="match status" value="1"/>
</dbReference>
<evidence type="ECO:0000256" key="4">
    <source>
        <dbReference type="ARBA" id="ARBA00022795"/>
    </source>
</evidence>
<feature type="domain" description="Flagellar assembly protein FliH/Type III secretion system HrpE" evidence="8">
    <location>
        <begin position="102"/>
        <end position="218"/>
    </location>
</feature>
<evidence type="ECO:0000259" key="8">
    <source>
        <dbReference type="Pfam" id="PF02108"/>
    </source>
</evidence>
<proteinExistence type="inferred from homology"/>
<reference evidence="9" key="1">
    <citation type="journal article" date="2020" name="mSystems">
        <title>Genome- and Community-Level Interaction Insights into Carbon Utilization and Element Cycling Functions of Hydrothermarchaeota in Hydrothermal Sediment.</title>
        <authorList>
            <person name="Zhou Z."/>
            <person name="Liu Y."/>
            <person name="Xu W."/>
            <person name="Pan J."/>
            <person name="Luo Z.H."/>
            <person name="Li M."/>
        </authorList>
    </citation>
    <scope>NUCLEOTIDE SEQUENCE [LARGE SCALE GENOMIC DNA]</scope>
    <source>
        <strain evidence="9">SpSt-609</strain>
    </source>
</reference>
<keyword evidence="6" id="KW-1006">Bacterial flagellum protein export</keyword>
<dbReference type="AlphaFoldDB" id="A0A7C4GJK0"/>
<dbReference type="Gene3D" id="1.20.5.2950">
    <property type="match status" value="1"/>
</dbReference>
<keyword evidence="3" id="KW-0813">Transport</keyword>
<evidence type="ECO:0000256" key="6">
    <source>
        <dbReference type="ARBA" id="ARBA00023225"/>
    </source>
</evidence>
<evidence type="ECO:0000313" key="9">
    <source>
        <dbReference type="EMBL" id="HGU41002.1"/>
    </source>
</evidence>
<keyword evidence="5" id="KW-0653">Protein transport</keyword>
<evidence type="ECO:0000256" key="3">
    <source>
        <dbReference type="ARBA" id="ARBA00022448"/>
    </source>
</evidence>
<gene>
    <name evidence="9" type="ORF">ENT77_07375</name>
</gene>
<comment type="function">
    <text evidence="1">Needed for flagellar regrowth and assembly.</text>
</comment>
<keyword evidence="9" id="KW-0966">Cell projection</keyword>
<dbReference type="EMBL" id="DSZY01000031">
    <property type="protein sequence ID" value="HGU41002.1"/>
    <property type="molecule type" value="Genomic_DNA"/>
</dbReference>